<organism evidence="2 3">
    <name type="scientific">Pseudomonas lijiangensis</name>
    <dbReference type="NCBI Taxonomy" id="2995658"/>
    <lineage>
        <taxon>Bacteria</taxon>
        <taxon>Pseudomonadati</taxon>
        <taxon>Pseudomonadota</taxon>
        <taxon>Gammaproteobacteria</taxon>
        <taxon>Pseudomonadales</taxon>
        <taxon>Pseudomonadaceae</taxon>
        <taxon>Pseudomonas</taxon>
    </lineage>
</organism>
<gene>
    <name evidence="2" type="ORF">KQP88_18260</name>
</gene>
<protein>
    <submittedName>
        <fullName evidence="2">Topoisomerase DNA-binding C4 zinc finger domain-containing protein</fullName>
    </submittedName>
</protein>
<evidence type="ECO:0000313" key="2">
    <source>
        <dbReference type="EMBL" id="QWU81971.1"/>
    </source>
</evidence>
<dbReference type="Proteomes" id="UP000683401">
    <property type="component" value="Chromosome"/>
</dbReference>
<dbReference type="GO" id="GO:0003677">
    <property type="term" value="F:DNA binding"/>
    <property type="evidence" value="ECO:0007669"/>
    <property type="project" value="UniProtKB-KW"/>
</dbReference>
<sequence>MSVHFQANRPGNAMSRKPSSRLEALVHMASKLPGWLSKPLISWLARRKPRDVPESPATAKPHVQQPVEPVEKTPTAPVIAVRESVKKPAPPKPVIEPVAPKCPHCKKTMIMKVARTGGNAGGDFWGCKDYPKCRGMRGIFRTS</sequence>
<dbReference type="EMBL" id="CP076668">
    <property type="protein sequence ID" value="QWU81971.1"/>
    <property type="molecule type" value="Genomic_DNA"/>
</dbReference>
<reference evidence="3" key="1">
    <citation type="submission" date="2021-06" db="EMBL/GenBank/DDBJ databases">
        <title>Identification of Pseudomonas cichorii causing bacterial leaf black spot of flue-cured tobacco, a new disease in China.</title>
        <authorList>
            <person name="Lu C.-H."/>
        </authorList>
    </citation>
    <scope>NUCLEOTIDE SEQUENCE [LARGE SCALE GENOMIC DNA]</scope>
    <source>
        <strain evidence="3">LJ2</strain>
    </source>
</reference>
<accession>A0ABX8HR84</accession>
<keyword evidence="3" id="KW-1185">Reference proteome</keyword>
<proteinExistence type="predicted"/>
<keyword evidence="2" id="KW-0238">DNA-binding</keyword>
<evidence type="ECO:0000313" key="3">
    <source>
        <dbReference type="Proteomes" id="UP000683401"/>
    </source>
</evidence>
<feature type="region of interest" description="Disordered" evidence="1">
    <location>
        <begin position="48"/>
        <end position="75"/>
    </location>
</feature>
<name>A0ABX8HR84_9PSED</name>
<evidence type="ECO:0000256" key="1">
    <source>
        <dbReference type="SAM" id="MobiDB-lite"/>
    </source>
</evidence>